<evidence type="ECO:0000313" key="2">
    <source>
        <dbReference type="Proteomes" id="UP000050489"/>
    </source>
</evidence>
<dbReference type="Proteomes" id="UP000050489">
    <property type="component" value="Unassembled WGS sequence"/>
</dbReference>
<accession>A0A6H2ZU04</accession>
<gene>
    <name evidence="1" type="ORF">AN695_0224910</name>
</gene>
<protein>
    <submittedName>
        <fullName evidence="1">Uncharacterized protein</fullName>
    </submittedName>
</protein>
<name>A0A6H2ZU04_SERMA</name>
<comment type="caution">
    <text evidence="1">The sequence shown here is derived from an EMBL/GenBank/DDBJ whole genome shotgun (WGS) entry which is preliminary data.</text>
</comment>
<dbReference type="EMBL" id="LJEX02000133">
    <property type="protein sequence ID" value="OCO80617.1"/>
    <property type="molecule type" value="Genomic_DNA"/>
</dbReference>
<organism evidence="1 2">
    <name type="scientific">Serratia marcescens</name>
    <dbReference type="NCBI Taxonomy" id="615"/>
    <lineage>
        <taxon>Bacteria</taxon>
        <taxon>Pseudomonadati</taxon>
        <taxon>Pseudomonadota</taxon>
        <taxon>Gammaproteobacteria</taxon>
        <taxon>Enterobacterales</taxon>
        <taxon>Yersiniaceae</taxon>
        <taxon>Serratia</taxon>
    </lineage>
</organism>
<proteinExistence type="predicted"/>
<reference evidence="2" key="1">
    <citation type="submission" date="2016-04" db="EMBL/GenBank/DDBJ databases">
        <authorList>
            <person name="Osei Sekyere J."/>
            <person name="Sivertsen A."/>
            <person name="Pedersen A.T."/>
            <person name="Sundsfjord A."/>
        </authorList>
    </citation>
    <scope>NUCLEOTIDE SEQUENCE [LARGE SCALE GENOMIC DNA]</scope>
    <source>
        <strain evidence="2">945174350</strain>
    </source>
</reference>
<dbReference type="AlphaFoldDB" id="A0A6H2ZU04"/>
<sequence length="240" mass="25533">MQGSTAFAADPNRFVFAAVRTVRSEKTDHTVTGYKTLLPEFIRVEGMTAINVPADKNAWMCGLMTSNDMHKNTVGSRVKKRADGTNADVVLRDIRSVVNNPVSDGSSNNTVAMAGTASWWTAEYLNSDYSWIPRIVMDNCAPAMIDITGSLAVVDIRGGCVARLQNGNTQSRVRINGADIQLIPDTSGNTAFDSANSVAIGSTWLNPASAAVYSGTLRGAANENRGDASNAPNIPSSVFI</sequence>
<evidence type="ECO:0000313" key="1">
    <source>
        <dbReference type="EMBL" id="OCO80617.1"/>
    </source>
</evidence>